<comment type="caution">
    <text evidence="1">The sequence shown here is derived from an EMBL/GenBank/DDBJ whole genome shotgun (WGS) entry which is preliminary data.</text>
</comment>
<evidence type="ECO:0000313" key="2">
    <source>
        <dbReference type="Proteomes" id="UP000252255"/>
    </source>
</evidence>
<dbReference type="EMBL" id="JPWI01000002">
    <property type="protein sequence ID" value="RCK47767.1"/>
    <property type="molecule type" value="Genomic_DNA"/>
</dbReference>
<evidence type="ECO:0000313" key="1">
    <source>
        <dbReference type="EMBL" id="RCK47767.1"/>
    </source>
</evidence>
<gene>
    <name evidence="1" type="ORF">TH30_04735</name>
</gene>
<sequence>MRELMVSSDHISVSFEVRLEVFRHQVAGLSRIRRWNGACDVTVAQHCVQACDLASPEAAGYALIHDIEEFDTGDITTPVKNTMRALGVWQRFEVEIVLPIRRRFTLLAGLEWPWPESVIEEVHEIDQRLKATEYRDCVDLSLVRLSARDLSEPYPDYMLPWSATKAENVFMKRLHAVLPSMAMCDAGELRARPLAGEN</sequence>
<protein>
    <recommendedName>
        <fullName evidence="3">Phosphohydrolase</fullName>
    </recommendedName>
</protein>
<dbReference type="RefSeq" id="WP_114096918.1">
    <property type="nucleotide sequence ID" value="NZ_JPWI01000002.1"/>
</dbReference>
<reference evidence="1 2" key="1">
    <citation type="submission" date="2014-07" db="EMBL/GenBank/DDBJ databases">
        <title>Draft genome sequence of Thalassospira profundimaris PR54-5.</title>
        <authorList>
            <person name="Lai Q."/>
            <person name="Shao Z."/>
        </authorList>
    </citation>
    <scope>NUCLEOTIDE SEQUENCE [LARGE SCALE GENOMIC DNA]</scope>
    <source>
        <strain evidence="1 2">PR54-5</strain>
    </source>
</reference>
<organism evidence="1 2">
    <name type="scientific">Thalassospira profundimaris</name>
    <dbReference type="NCBI Taxonomy" id="502049"/>
    <lineage>
        <taxon>Bacteria</taxon>
        <taxon>Pseudomonadati</taxon>
        <taxon>Pseudomonadota</taxon>
        <taxon>Alphaproteobacteria</taxon>
        <taxon>Rhodospirillales</taxon>
        <taxon>Thalassospiraceae</taxon>
        <taxon>Thalassospira</taxon>
    </lineage>
</organism>
<evidence type="ECO:0008006" key="3">
    <source>
        <dbReference type="Google" id="ProtNLM"/>
    </source>
</evidence>
<proteinExistence type="predicted"/>
<dbReference type="Gene3D" id="1.10.3210.10">
    <property type="entry name" value="Hypothetical protein af1432"/>
    <property type="match status" value="1"/>
</dbReference>
<dbReference type="AlphaFoldDB" id="A0A367X278"/>
<dbReference type="SUPFAM" id="SSF109604">
    <property type="entry name" value="HD-domain/PDEase-like"/>
    <property type="match status" value="1"/>
</dbReference>
<name>A0A367X278_9PROT</name>
<accession>A0A367X278</accession>
<dbReference type="Proteomes" id="UP000252255">
    <property type="component" value="Unassembled WGS sequence"/>
</dbReference>
<dbReference type="OrthoDB" id="1099791at2"/>